<protein>
    <submittedName>
        <fullName evidence="1">Unannotated protein</fullName>
    </submittedName>
</protein>
<accession>A0A6J6NTV5</accession>
<dbReference type="AlphaFoldDB" id="A0A6J6NTV5"/>
<gene>
    <name evidence="1" type="ORF">UFOPK2373_00631</name>
</gene>
<organism evidence="1">
    <name type="scientific">freshwater metagenome</name>
    <dbReference type="NCBI Taxonomy" id="449393"/>
    <lineage>
        <taxon>unclassified sequences</taxon>
        <taxon>metagenomes</taxon>
        <taxon>ecological metagenomes</taxon>
    </lineage>
</organism>
<evidence type="ECO:0000313" key="1">
    <source>
        <dbReference type="EMBL" id="CAB4688155.1"/>
    </source>
</evidence>
<name>A0A6J6NTV5_9ZZZZ</name>
<reference evidence="1" key="1">
    <citation type="submission" date="2020-05" db="EMBL/GenBank/DDBJ databases">
        <authorList>
            <person name="Chiriac C."/>
            <person name="Salcher M."/>
            <person name="Ghai R."/>
            <person name="Kavagutti S V."/>
        </authorList>
    </citation>
    <scope>NUCLEOTIDE SEQUENCE</scope>
</reference>
<sequence length="142" mass="15431">MSVSSTSRRNGGAPINSDEYFGATIVASKELGDPTPVLAFLAQSVIETLAGIRDVEQSARWLTDGVYQQLKQKALAATRARSQSQIRELRPNLAIGKISTFSPRAGVIEGVVIVHNRGRARAVAIRLEAYNNRWRAKSVAVL</sequence>
<dbReference type="InterPro" id="IPR045596">
    <property type="entry name" value="DUF6459"/>
</dbReference>
<dbReference type="Pfam" id="PF20060">
    <property type="entry name" value="DUF6459"/>
    <property type="match status" value="1"/>
</dbReference>
<proteinExistence type="predicted"/>
<dbReference type="EMBL" id="CAEZXL010000094">
    <property type="protein sequence ID" value="CAB4688155.1"/>
    <property type="molecule type" value="Genomic_DNA"/>
</dbReference>